<accession>A0ABT1SX98</accession>
<protein>
    <submittedName>
        <fullName evidence="1">DUF3822 family protein</fullName>
    </submittedName>
</protein>
<dbReference type="EMBL" id="JANHOH010000001">
    <property type="protein sequence ID" value="MCQ6956974.1"/>
    <property type="molecule type" value="Genomic_DNA"/>
</dbReference>
<proteinExistence type="predicted"/>
<dbReference type="Pfam" id="PF12864">
    <property type="entry name" value="DUF3822"/>
    <property type="match status" value="1"/>
</dbReference>
<reference evidence="1 2" key="1">
    <citation type="submission" date="2022-07" db="EMBL/GenBank/DDBJ databases">
        <title>Mucilaginibacter sp. JC4.</title>
        <authorList>
            <person name="Le V."/>
            <person name="Ko S.-R."/>
            <person name="Ahn C.-Y."/>
            <person name="Oh H.-M."/>
        </authorList>
    </citation>
    <scope>NUCLEOTIDE SEQUENCE [LARGE SCALE GENOMIC DNA]</scope>
    <source>
        <strain evidence="1 2">JC4</strain>
    </source>
</reference>
<evidence type="ECO:0000313" key="1">
    <source>
        <dbReference type="EMBL" id="MCQ6956974.1"/>
    </source>
</evidence>
<sequence length="270" mass="30661">MSENRHHYTSDDLSLNQAHSYTLLLQVDANSFNYAVISGKQLLAWAESYSLDELRNPRQLHDILTANYKQVITGLHATGFTLFPNSLFDSKRINDIARLLDVHETEKIYTEALDNQNVIIYKVDEVLTDTTKDLDNNQTVYTDAGWIKAIAKNHPLSTNLYLNIGNDTVSFVNFTSGKLRFYNTFTFKNHEELAYFCALVATELEIKPEDIQLFVSGDINTTDRYFTYLKDFFGEVNLNGIQVLDLPARVESHKILGLAALSLCASSEEN</sequence>
<evidence type="ECO:0000313" key="2">
    <source>
        <dbReference type="Proteomes" id="UP001204376"/>
    </source>
</evidence>
<name>A0ABT1SX98_9SPHI</name>
<comment type="caution">
    <text evidence="1">The sequence shown here is derived from an EMBL/GenBank/DDBJ whole genome shotgun (WGS) entry which is preliminary data.</text>
</comment>
<dbReference type="InterPro" id="IPR024213">
    <property type="entry name" value="DUF3822"/>
</dbReference>
<dbReference type="Gene3D" id="3.30.420.260">
    <property type="match status" value="1"/>
</dbReference>
<gene>
    <name evidence="1" type="ORF">NPE20_03355</name>
</gene>
<dbReference type="RefSeq" id="WP_256537185.1">
    <property type="nucleotide sequence ID" value="NZ_JANHOH010000001.1"/>
</dbReference>
<keyword evidence="2" id="KW-1185">Reference proteome</keyword>
<dbReference type="Gene3D" id="3.30.420.250">
    <property type="match status" value="1"/>
</dbReference>
<organism evidence="1 2">
    <name type="scientific">Mucilaginibacter aquariorum</name>
    <dbReference type="NCBI Taxonomy" id="2967225"/>
    <lineage>
        <taxon>Bacteria</taxon>
        <taxon>Pseudomonadati</taxon>
        <taxon>Bacteroidota</taxon>
        <taxon>Sphingobacteriia</taxon>
        <taxon>Sphingobacteriales</taxon>
        <taxon>Sphingobacteriaceae</taxon>
        <taxon>Mucilaginibacter</taxon>
    </lineage>
</organism>
<dbReference type="CDD" id="cd24013">
    <property type="entry name" value="ASKHA_ATPase_BT3980-like"/>
    <property type="match status" value="1"/>
</dbReference>
<dbReference type="Proteomes" id="UP001204376">
    <property type="component" value="Unassembled WGS sequence"/>
</dbReference>